<keyword evidence="1" id="KW-0808">Transferase</keyword>
<keyword evidence="2" id="KW-1185">Reference proteome</keyword>
<accession>A0ACB8IEB0</accession>
<organism evidence="1 2">
    <name type="scientific">Citrus sinensis</name>
    <name type="common">Sweet orange</name>
    <name type="synonym">Citrus aurantium var. sinensis</name>
    <dbReference type="NCBI Taxonomy" id="2711"/>
    <lineage>
        <taxon>Eukaryota</taxon>
        <taxon>Viridiplantae</taxon>
        <taxon>Streptophyta</taxon>
        <taxon>Embryophyta</taxon>
        <taxon>Tracheophyta</taxon>
        <taxon>Spermatophyta</taxon>
        <taxon>Magnoliopsida</taxon>
        <taxon>eudicotyledons</taxon>
        <taxon>Gunneridae</taxon>
        <taxon>Pentapetalae</taxon>
        <taxon>rosids</taxon>
        <taxon>malvids</taxon>
        <taxon>Sapindales</taxon>
        <taxon>Rutaceae</taxon>
        <taxon>Aurantioideae</taxon>
        <taxon>Citrus</taxon>
    </lineage>
</organism>
<name>A0ACB8IEB0_CITSI</name>
<reference evidence="2" key="1">
    <citation type="journal article" date="2023" name="Hortic. Res.">
        <title>A chromosome-level phased genome enabling allele-level studies in sweet orange: a case study on citrus Huanglongbing tolerance.</title>
        <authorList>
            <person name="Wu B."/>
            <person name="Yu Q."/>
            <person name="Deng Z."/>
            <person name="Duan Y."/>
            <person name="Luo F."/>
            <person name="Gmitter F. Jr."/>
        </authorList>
    </citation>
    <scope>NUCLEOTIDE SEQUENCE [LARGE SCALE GENOMIC DNA]</scope>
    <source>
        <strain evidence="2">cv. Valencia</strain>
    </source>
</reference>
<dbReference type="Proteomes" id="UP000829398">
    <property type="component" value="Chromosome 8"/>
</dbReference>
<sequence>MNSGEKWLRSTSAGTGEENYRNSIDSAEAMTVDSMVPTKSGLTIFGSNEGGVHARITLLNKTSNDLVPAQSQQKTKGTHVSSDGFAKEDEEDVDMGLVVLDAKRRRSDLRLEDKVSSPNSPPHPMSTLSWNCRGLGHPRTVQVLIDLVRYKKPSFVFLMETLCHRTQLEHLKMKLGFENLFVVDRVGHSGGLALFWKAKFKVRLLKYANNFIDVAIDGAGSGQWRLTGYYGFPESARRRESWNLLRHLASCSSLPWVCVEDFNDLLSNSEKRWKRVHPNWKLNGFREAVEDAGLEASCFDHLPIFLDPNPSNSIPRNKRFRFENLWIREAECDDIIQRSWASTIGLPIQQKLADCREDLLKWGEKFSRDFRKRISECKHRMSQFRGGRDQEGLEGFTELKKQYNELLHSHEVYWKQRAKTLWLKEGDMNSRFFHATASMRKKKNTIEKLRNDQGMWCSNPCELDDLITKHFKNLFSSGGCVCEPVLSCIESRITALHNQLLLEPFTAIDVKDALFSMHPDKSPGPDGMNPAFYQKFWHIVGNDVTDVCLSYIVHRAFPVGLNDTLIALIPKKLQPESLSDMRPIALCNVLYKIIAKMLANRMKLGLDSIISESQNWVKLIMLCVSTVSYQVIRNGVEVGPIVPSRGLRQGDPLSPYLFILCAEGLSSLIRNRKRAGLIHGVKVARSAPAVSHLFFADDCFLFFKATHIEARIMKSLLAVYGAASGQRVNYNKSVISFSANMDEASIRQELEIMMNSFWWGNNRQGGRGIKWLQWDLLCKPKSVGGIGFKRIHDFNIAMLGKQCWKLMTHPHSLVARVLKARYYPRSSFVDATVGFNPSYTWRSIMAAKQVVVKGSRIQIGSGQQVQINKDSWLLDEDNGFITTVLDERVATATVNSIMVPGQRQWDTDLIVDIFNTRDAALILQVPLSTRQDEDRWFWLVDTKGQFTVRSCYNVLNSAPNGSNSNVWKFLWGLEVPGKVKHFIWRALVNVLPTADNLLSRKVDVSPICPICSAANESVYHCLVDCVFANSCWLLSSLGTGGSCTSFFDWIEQTFIKCSKEECNLVVMVCWKLWLNRNDKVWNGHNGRAKSLVNAAGHYLFQWQEAKRKNFIIIEKVQLGHGSVCWVKPPLGWLKCNVDARIFSSQGRYSFGGVIRDYGGGFVAAKCQSFSGLFRPREAEALAVREALSWIKNLHLSKVIVETDCLNVYSALVSQDYSPNGFGLGLIIADCQALAKLVGEVRFSFVRRFANVTAHNMARVGGSMSGPGEWRDVPPPWLCPMLTVFS</sequence>
<keyword evidence="1" id="KW-0548">Nucleotidyltransferase</keyword>
<protein>
    <submittedName>
        <fullName evidence="1">Reverse transcriptase domain-containing protein</fullName>
    </submittedName>
</protein>
<evidence type="ECO:0000313" key="2">
    <source>
        <dbReference type="Proteomes" id="UP000829398"/>
    </source>
</evidence>
<comment type="caution">
    <text evidence="1">The sequence shown here is derived from an EMBL/GenBank/DDBJ whole genome shotgun (WGS) entry which is preliminary data.</text>
</comment>
<dbReference type="EMBL" id="CM039177">
    <property type="protein sequence ID" value="KAH9695372.1"/>
    <property type="molecule type" value="Genomic_DNA"/>
</dbReference>
<evidence type="ECO:0000313" key="1">
    <source>
        <dbReference type="EMBL" id="KAH9695372.1"/>
    </source>
</evidence>
<proteinExistence type="predicted"/>
<keyword evidence="1" id="KW-0695">RNA-directed DNA polymerase</keyword>
<gene>
    <name evidence="1" type="ORF">KPL71_022746</name>
</gene>